<protein>
    <submittedName>
        <fullName evidence="1">Uncharacterized protein</fullName>
    </submittedName>
</protein>
<dbReference type="RefSeq" id="WP_249293923.1">
    <property type="nucleotide sequence ID" value="NZ_JACRSV010000001.1"/>
</dbReference>
<dbReference type="Gene3D" id="3.20.20.80">
    <property type="entry name" value="Glycosidases"/>
    <property type="match status" value="1"/>
</dbReference>
<dbReference type="EMBL" id="JACRSV010000001">
    <property type="protein sequence ID" value="MBC8559030.1"/>
    <property type="molecule type" value="Genomic_DNA"/>
</dbReference>
<name>A0A926E3U5_9FIRM</name>
<sequence length="621" mass="70462">MNLQVTAKNILAEFYPDTDTISVTHDGYTWKQDPAFRPTVTLLLNGKEVSLPFSDALCVHREEIHTGVGDGWKIVYSHWQYEGSLLPLSLTASYWLEKATGRLYAELNPLVESDETIDFCWPAPFLWKNHSEKAYTVIPMMQGTLIPNNWPHAVEAVAPSFVYDRAAYMPWLGQIDCGHGCLQIITTPFDCGYDLIHPAGGPTHLNMRWCSSMGRISYKRTLRMEFFSNCDYNTFCKSYRRYVKEHGKLLTLKQKAVSNPNLNRLAGSPVIHTCIYSYIKPEAVIYKTAAPDMLRQFATFAERQEQLRALKVRGLQKAYLHLDGWGVDGYDQRHPDVLPPCEAAGGAGAMKEFQDACRELDVLFAIHDQYRDYYHDAATYDPKNSMHGAGQNIPGECTWNGGPQDYLCTSMADQYVRRNHIGLEELGICPDGVYLDVFSVVRPDECRHPEHPMTRTECIEYRANCFEYLRAKGTIMSSEEACDFAIPHLDLCHHAPYPGTWNADQSQTPRGIPVPLMNLVYHDCIMTPWQIRDDAYGRLVGKKSYLCALLNGGMPYLDIQADEAEIALAETVAAFQEKVAFSEMVRHEFVDGNLNKERTVFDNGLSITVDFRTNTYLIEEA</sequence>
<dbReference type="Proteomes" id="UP000610760">
    <property type="component" value="Unassembled WGS sequence"/>
</dbReference>
<comment type="caution">
    <text evidence="1">The sequence shown here is derived from an EMBL/GenBank/DDBJ whole genome shotgun (WGS) entry which is preliminary data.</text>
</comment>
<gene>
    <name evidence="1" type="ORF">H8710_02985</name>
</gene>
<proteinExistence type="predicted"/>
<dbReference type="AlphaFoldDB" id="A0A926E3U5"/>
<organism evidence="1 2">
    <name type="scientific">Fumia xinanensis</name>
    <dbReference type="NCBI Taxonomy" id="2763659"/>
    <lineage>
        <taxon>Bacteria</taxon>
        <taxon>Bacillati</taxon>
        <taxon>Bacillota</taxon>
        <taxon>Clostridia</taxon>
        <taxon>Eubacteriales</taxon>
        <taxon>Oscillospiraceae</taxon>
        <taxon>Fumia</taxon>
    </lineage>
</organism>
<dbReference type="InterPro" id="IPR043751">
    <property type="entry name" value="DUF5696"/>
</dbReference>
<keyword evidence="2" id="KW-1185">Reference proteome</keyword>
<reference evidence="1" key="1">
    <citation type="submission" date="2020-08" db="EMBL/GenBank/DDBJ databases">
        <title>Genome public.</title>
        <authorList>
            <person name="Liu C."/>
            <person name="Sun Q."/>
        </authorList>
    </citation>
    <scope>NUCLEOTIDE SEQUENCE</scope>
    <source>
        <strain evidence="1">NSJ-33</strain>
    </source>
</reference>
<evidence type="ECO:0000313" key="2">
    <source>
        <dbReference type="Proteomes" id="UP000610760"/>
    </source>
</evidence>
<accession>A0A926E3U5</accession>
<dbReference type="Pfam" id="PF18952">
    <property type="entry name" value="DUF5696"/>
    <property type="match status" value="1"/>
</dbReference>
<evidence type="ECO:0000313" key="1">
    <source>
        <dbReference type="EMBL" id="MBC8559030.1"/>
    </source>
</evidence>